<dbReference type="EMBL" id="LGRX02035701">
    <property type="protein sequence ID" value="KAK3233474.1"/>
    <property type="molecule type" value="Genomic_DNA"/>
</dbReference>
<protein>
    <submittedName>
        <fullName evidence="1">Uncharacterized protein</fullName>
    </submittedName>
</protein>
<organism evidence="1 2">
    <name type="scientific">Cymbomonas tetramitiformis</name>
    <dbReference type="NCBI Taxonomy" id="36881"/>
    <lineage>
        <taxon>Eukaryota</taxon>
        <taxon>Viridiplantae</taxon>
        <taxon>Chlorophyta</taxon>
        <taxon>Pyramimonadophyceae</taxon>
        <taxon>Pyramimonadales</taxon>
        <taxon>Pyramimonadaceae</taxon>
        <taxon>Cymbomonas</taxon>
    </lineage>
</organism>
<evidence type="ECO:0000313" key="2">
    <source>
        <dbReference type="Proteomes" id="UP001190700"/>
    </source>
</evidence>
<name>A0AAE0BCK1_9CHLO</name>
<dbReference type="AlphaFoldDB" id="A0AAE0BCK1"/>
<evidence type="ECO:0000313" key="1">
    <source>
        <dbReference type="EMBL" id="KAK3233474.1"/>
    </source>
</evidence>
<sequence length="212" mass="23434">MILQDNPIASQEHETRRAVAGRPVQVIDNCTLQAPYTYDDLALLLQNSGCEISEPFGFNDGHTLEMEEALTGSAACTDATDPSTWDPKSEKETPQRWGFLLSFKLKNKRLQPELAFVSTVKTMLYEMSKDCPYADAIFIMHPRHDCEVLATVAEAVLFCIEKFQEVEGITRIALPAGKGPIEKLKTTITADPKTSPAYLDARLSGEVANRPG</sequence>
<proteinExistence type="predicted"/>
<keyword evidence="2" id="KW-1185">Reference proteome</keyword>
<reference evidence="1 2" key="1">
    <citation type="journal article" date="2015" name="Genome Biol. Evol.">
        <title>Comparative Genomics of a Bacterivorous Green Alga Reveals Evolutionary Causalities and Consequences of Phago-Mixotrophic Mode of Nutrition.</title>
        <authorList>
            <person name="Burns J.A."/>
            <person name="Paasch A."/>
            <person name="Narechania A."/>
            <person name="Kim E."/>
        </authorList>
    </citation>
    <scope>NUCLEOTIDE SEQUENCE [LARGE SCALE GENOMIC DNA]</scope>
    <source>
        <strain evidence="1 2">PLY_AMNH</strain>
    </source>
</reference>
<dbReference type="Proteomes" id="UP001190700">
    <property type="component" value="Unassembled WGS sequence"/>
</dbReference>
<accession>A0AAE0BCK1</accession>
<gene>
    <name evidence="1" type="ORF">CYMTET_56235</name>
</gene>
<comment type="caution">
    <text evidence="1">The sequence shown here is derived from an EMBL/GenBank/DDBJ whole genome shotgun (WGS) entry which is preliminary data.</text>
</comment>